<feature type="region of interest" description="Disordered" evidence="1">
    <location>
        <begin position="76"/>
        <end position="99"/>
    </location>
</feature>
<evidence type="ECO:0000313" key="3">
    <source>
        <dbReference type="Proteomes" id="UP001168540"/>
    </source>
</evidence>
<comment type="caution">
    <text evidence="2">The sequence shown here is derived from an EMBL/GenBank/DDBJ whole genome shotgun (WGS) entry which is preliminary data.</text>
</comment>
<organism evidence="2 3">
    <name type="scientific">Crenobacter oryzisoli</name>
    <dbReference type="NCBI Taxonomy" id="3056844"/>
    <lineage>
        <taxon>Bacteria</taxon>
        <taxon>Pseudomonadati</taxon>
        <taxon>Pseudomonadota</taxon>
        <taxon>Betaproteobacteria</taxon>
        <taxon>Neisseriales</taxon>
        <taxon>Neisseriaceae</taxon>
        <taxon>Crenobacter</taxon>
    </lineage>
</organism>
<gene>
    <name evidence="2" type="ORF">QU481_22840</name>
</gene>
<accession>A0ABT7XV29</accession>
<evidence type="ECO:0000256" key="1">
    <source>
        <dbReference type="SAM" id="MobiDB-lite"/>
    </source>
</evidence>
<name>A0ABT7XV29_9NEIS</name>
<evidence type="ECO:0000313" key="2">
    <source>
        <dbReference type="EMBL" id="MDN0077658.1"/>
    </source>
</evidence>
<dbReference type="InterPro" id="IPR014721">
    <property type="entry name" value="Ribsml_uS5_D2-typ_fold_subgr"/>
</dbReference>
<dbReference type="Proteomes" id="UP001168540">
    <property type="component" value="Unassembled WGS sequence"/>
</dbReference>
<reference evidence="2" key="1">
    <citation type="submission" date="2023-06" db="EMBL/GenBank/DDBJ databases">
        <authorList>
            <person name="Zhang S."/>
        </authorList>
    </citation>
    <scope>NUCLEOTIDE SEQUENCE</scope>
    <source>
        <strain evidence="2">SG2303</strain>
    </source>
</reference>
<dbReference type="Gene3D" id="3.30.230.10">
    <property type="match status" value="1"/>
</dbReference>
<protein>
    <submittedName>
        <fullName evidence="2">Uncharacterized protein</fullName>
    </submittedName>
</protein>
<sequence length="99" mass="10512">MVPAANLSHLMLRHDVIDAVAAGHFSIYPLETADQAIELLTGVSAGEMDDQGSFPEGSVNRLIGDRLSKLAAIRRSYGRSEDEGKQTASADDPAGQDKS</sequence>
<dbReference type="EMBL" id="JAUEDK010000081">
    <property type="protein sequence ID" value="MDN0077658.1"/>
    <property type="molecule type" value="Genomic_DNA"/>
</dbReference>
<proteinExistence type="predicted"/>
<keyword evidence="3" id="KW-1185">Reference proteome</keyword>